<evidence type="ECO:0000313" key="5">
    <source>
        <dbReference type="EMBL" id="PON64106.1"/>
    </source>
</evidence>
<dbReference type="STRING" id="3476.A0A2P5CT12"/>
<dbReference type="InterPro" id="IPR026992">
    <property type="entry name" value="DIOX_N"/>
</dbReference>
<comment type="caution">
    <text evidence="5">The sequence shown here is derived from an EMBL/GenBank/DDBJ whole genome shotgun (WGS) entry which is preliminary data.</text>
</comment>
<dbReference type="Pfam" id="PF14226">
    <property type="entry name" value="DIOX_N"/>
    <property type="match status" value="1"/>
</dbReference>
<keyword evidence="2" id="KW-0560">Oxidoreductase</keyword>
<dbReference type="Gene3D" id="2.60.120.330">
    <property type="entry name" value="B-lactam Antibiotic, Isopenicillin N Synthase, Chain"/>
    <property type="match status" value="1"/>
</dbReference>
<dbReference type="GO" id="GO:0046872">
    <property type="term" value="F:metal ion binding"/>
    <property type="evidence" value="ECO:0007669"/>
    <property type="project" value="UniProtKB-KW"/>
</dbReference>
<feature type="domain" description="Non-haem dioxygenase N-terminal" evidence="4">
    <location>
        <begin position="59"/>
        <end position="160"/>
    </location>
</feature>
<accession>A0A2P5CT12</accession>
<dbReference type="Proteomes" id="UP000237105">
    <property type="component" value="Unassembled WGS sequence"/>
</dbReference>
<dbReference type="OrthoDB" id="288590at2759"/>
<dbReference type="EMBL" id="JXTB01000098">
    <property type="protein sequence ID" value="PON64106.1"/>
    <property type="molecule type" value="Genomic_DNA"/>
</dbReference>
<evidence type="ECO:0000256" key="1">
    <source>
        <dbReference type="ARBA" id="ARBA00022723"/>
    </source>
</evidence>
<dbReference type="GO" id="GO:0051213">
    <property type="term" value="F:dioxygenase activity"/>
    <property type="evidence" value="ECO:0007669"/>
    <property type="project" value="UniProtKB-KW"/>
</dbReference>
<dbReference type="InterPro" id="IPR027443">
    <property type="entry name" value="IPNS-like_sf"/>
</dbReference>
<dbReference type="PANTHER" id="PTHR10209:SF884">
    <property type="entry name" value="1-AMINOCYCLOPROPANE-1-CARBOXYLATE OXIDASE HOMOLOG 1-LIKE"/>
    <property type="match status" value="1"/>
</dbReference>
<dbReference type="AlphaFoldDB" id="A0A2P5CT12"/>
<sequence length="230" mass="26057">EGGTGYEYDRENDLKVFDESKTSVKGLVESGVSKIPRIFIHDRSKLDERLVSGGSKFSVPIINLEGIDKSATTRNQSVEKVRDASENWGFFQVVKHGISSNILDEMIDGVGRFHDQDPEVRKKFYAREESGKLMYNTNFDLYQSSAANLRDTIFCSMAPNPPNPVDLPQVCRDIMLEYSNKVRRLGLTLFKLLSEPLGLSRNHLTDMGCGEELFLVDHYYPACPEPDLRK</sequence>
<evidence type="ECO:0000256" key="2">
    <source>
        <dbReference type="ARBA" id="ARBA00023002"/>
    </source>
</evidence>
<feature type="non-terminal residue" evidence="5">
    <location>
        <position position="1"/>
    </location>
</feature>
<keyword evidence="6" id="KW-1185">Reference proteome</keyword>
<dbReference type="PANTHER" id="PTHR10209">
    <property type="entry name" value="OXIDOREDUCTASE, 2OG-FE II OXYGENASE FAMILY PROTEIN"/>
    <property type="match status" value="1"/>
</dbReference>
<keyword evidence="5" id="KW-0223">Dioxygenase</keyword>
<keyword evidence="1" id="KW-0479">Metal-binding</keyword>
<evidence type="ECO:0000313" key="6">
    <source>
        <dbReference type="Proteomes" id="UP000237105"/>
    </source>
</evidence>
<keyword evidence="3" id="KW-0408">Iron</keyword>
<proteinExistence type="predicted"/>
<gene>
    <name evidence="5" type="ORF">PanWU01x14_126280</name>
</gene>
<protein>
    <submittedName>
        <fullName evidence="5">Non-heme dioxygenase N-terminal domain containing protein</fullName>
    </submittedName>
</protein>
<name>A0A2P5CT12_PARAD</name>
<evidence type="ECO:0000259" key="4">
    <source>
        <dbReference type="Pfam" id="PF14226"/>
    </source>
</evidence>
<dbReference type="SUPFAM" id="SSF51197">
    <property type="entry name" value="Clavaminate synthase-like"/>
    <property type="match status" value="1"/>
</dbReference>
<evidence type="ECO:0000256" key="3">
    <source>
        <dbReference type="ARBA" id="ARBA00023004"/>
    </source>
</evidence>
<organism evidence="5 6">
    <name type="scientific">Parasponia andersonii</name>
    <name type="common">Sponia andersonii</name>
    <dbReference type="NCBI Taxonomy" id="3476"/>
    <lineage>
        <taxon>Eukaryota</taxon>
        <taxon>Viridiplantae</taxon>
        <taxon>Streptophyta</taxon>
        <taxon>Embryophyta</taxon>
        <taxon>Tracheophyta</taxon>
        <taxon>Spermatophyta</taxon>
        <taxon>Magnoliopsida</taxon>
        <taxon>eudicotyledons</taxon>
        <taxon>Gunneridae</taxon>
        <taxon>Pentapetalae</taxon>
        <taxon>rosids</taxon>
        <taxon>fabids</taxon>
        <taxon>Rosales</taxon>
        <taxon>Cannabaceae</taxon>
        <taxon>Parasponia</taxon>
    </lineage>
</organism>
<reference evidence="6" key="1">
    <citation type="submission" date="2016-06" db="EMBL/GenBank/DDBJ databases">
        <title>Parallel loss of symbiosis genes in relatives of nitrogen-fixing non-legume Parasponia.</title>
        <authorList>
            <person name="Van Velzen R."/>
            <person name="Holmer R."/>
            <person name="Bu F."/>
            <person name="Rutten L."/>
            <person name="Van Zeijl A."/>
            <person name="Liu W."/>
            <person name="Santuari L."/>
            <person name="Cao Q."/>
            <person name="Sharma T."/>
            <person name="Shen D."/>
            <person name="Roswanjaya Y."/>
            <person name="Wardhani T."/>
            <person name="Kalhor M.S."/>
            <person name="Jansen J."/>
            <person name="Van den Hoogen J."/>
            <person name="Gungor B."/>
            <person name="Hartog M."/>
            <person name="Hontelez J."/>
            <person name="Verver J."/>
            <person name="Yang W.-C."/>
            <person name="Schijlen E."/>
            <person name="Repin R."/>
            <person name="Schilthuizen M."/>
            <person name="Schranz E."/>
            <person name="Heidstra R."/>
            <person name="Miyata K."/>
            <person name="Fedorova E."/>
            <person name="Kohlen W."/>
            <person name="Bisseling T."/>
            <person name="Smit S."/>
            <person name="Geurts R."/>
        </authorList>
    </citation>
    <scope>NUCLEOTIDE SEQUENCE [LARGE SCALE GENOMIC DNA]</scope>
    <source>
        <strain evidence="6">cv. WU1-14</strain>
    </source>
</reference>